<dbReference type="EMBL" id="BAAAMK010000002">
    <property type="protein sequence ID" value="GAA1949900.1"/>
    <property type="molecule type" value="Genomic_DNA"/>
</dbReference>
<dbReference type="InterPro" id="IPR012467">
    <property type="entry name" value="DUF1684"/>
</dbReference>
<feature type="region of interest" description="Disordered" evidence="1">
    <location>
        <begin position="1"/>
        <end position="25"/>
    </location>
</feature>
<reference evidence="3" key="1">
    <citation type="journal article" date="2019" name="Int. J. Syst. Evol. Microbiol.">
        <title>The Global Catalogue of Microorganisms (GCM) 10K type strain sequencing project: providing services to taxonomists for standard genome sequencing and annotation.</title>
        <authorList>
            <consortium name="The Broad Institute Genomics Platform"/>
            <consortium name="The Broad Institute Genome Sequencing Center for Infectious Disease"/>
            <person name="Wu L."/>
            <person name="Ma J."/>
        </authorList>
    </citation>
    <scope>NUCLEOTIDE SEQUENCE [LARGE SCALE GENOMIC DNA]</scope>
    <source>
        <strain evidence="3">JCM 13584</strain>
    </source>
</reference>
<accession>A0ABP5BPE1</accession>
<name>A0ABP5BPE1_9MICO</name>
<keyword evidence="3" id="KW-1185">Reference proteome</keyword>
<feature type="compositionally biased region" description="Basic and acidic residues" evidence="1">
    <location>
        <begin position="13"/>
        <end position="25"/>
    </location>
</feature>
<dbReference type="PANTHER" id="PTHR41913">
    <property type="entry name" value="DUF1684 DOMAIN-CONTAINING PROTEIN"/>
    <property type="match status" value="1"/>
</dbReference>
<dbReference type="Pfam" id="PF07920">
    <property type="entry name" value="DUF1684"/>
    <property type="match status" value="1"/>
</dbReference>
<protein>
    <submittedName>
        <fullName evidence="2">DUF1684 domain-containing protein</fullName>
    </submittedName>
</protein>
<organism evidence="2 3">
    <name type="scientific">Agromyces allii</name>
    <dbReference type="NCBI Taxonomy" id="393607"/>
    <lineage>
        <taxon>Bacteria</taxon>
        <taxon>Bacillati</taxon>
        <taxon>Actinomycetota</taxon>
        <taxon>Actinomycetes</taxon>
        <taxon>Micrococcales</taxon>
        <taxon>Microbacteriaceae</taxon>
        <taxon>Agromyces</taxon>
    </lineage>
</organism>
<evidence type="ECO:0000313" key="2">
    <source>
        <dbReference type="EMBL" id="GAA1949900.1"/>
    </source>
</evidence>
<evidence type="ECO:0000313" key="3">
    <source>
        <dbReference type="Proteomes" id="UP001499954"/>
    </source>
</evidence>
<sequence>MTRRPSTPISTSHAEHRENPEKEHSMPTIEHLVGQWREWRHARTAELARPYGWTALVAQYWLTEGEQGATFDLLPGTWGVERGRVLFTPPADGPSLSVDGEYPNGPVEIRPGRNQTYGHGTSAPVYFGDLEVETIVRTSDGGEQLHAIRVRDPRASAETDLSGLTAYDYDPAWRIPASFTPAERRDIEAPTVETGVRETTARIGTLRFEHGGASYDLEIIGKDAAYGVQPVAHVRDLTSGRTTYGAGRVIELQFADRDAQRIDHIDFNYATALPCAFTNFVTCPLPPRENHLDFEVLAGEQRPATDVARVLTYVQPASA</sequence>
<dbReference type="Proteomes" id="UP001499954">
    <property type="component" value="Unassembled WGS sequence"/>
</dbReference>
<gene>
    <name evidence="2" type="ORF">GCM10009717_15150</name>
</gene>
<evidence type="ECO:0000256" key="1">
    <source>
        <dbReference type="SAM" id="MobiDB-lite"/>
    </source>
</evidence>
<feature type="compositionally biased region" description="Polar residues" evidence="1">
    <location>
        <begin position="1"/>
        <end position="12"/>
    </location>
</feature>
<dbReference type="PANTHER" id="PTHR41913:SF1">
    <property type="entry name" value="DUF1684 DOMAIN-CONTAINING PROTEIN"/>
    <property type="match status" value="1"/>
</dbReference>
<comment type="caution">
    <text evidence="2">The sequence shown here is derived from an EMBL/GenBank/DDBJ whole genome shotgun (WGS) entry which is preliminary data.</text>
</comment>
<proteinExistence type="predicted"/>